<accession>A0A2J6WPQ6</accession>
<dbReference type="EMBL" id="PNIN01000023">
    <property type="protein sequence ID" value="PMP72371.1"/>
    <property type="molecule type" value="Genomic_DNA"/>
</dbReference>
<dbReference type="Proteomes" id="UP000242881">
    <property type="component" value="Unassembled WGS sequence"/>
</dbReference>
<gene>
    <name evidence="1" type="ORF">C0187_01710</name>
</gene>
<evidence type="ECO:0000313" key="2">
    <source>
        <dbReference type="Proteomes" id="UP000242881"/>
    </source>
</evidence>
<reference evidence="1 2" key="1">
    <citation type="submission" date="2018-01" db="EMBL/GenBank/DDBJ databases">
        <title>Metagenomic assembled genomes from two thermal pools in the Uzon Caldera, Kamchatka, Russia.</title>
        <authorList>
            <person name="Wilkins L."/>
            <person name="Ettinger C."/>
        </authorList>
    </citation>
    <scope>NUCLEOTIDE SEQUENCE [LARGE SCALE GENOMIC DNA]</scope>
    <source>
        <strain evidence="1">ZAV-05</strain>
    </source>
</reference>
<organism evidence="1 2">
    <name type="scientific">Calditerrivibrio nitroreducens</name>
    <dbReference type="NCBI Taxonomy" id="477976"/>
    <lineage>
        <taxon>Bacteria</taxon>
        <taxon>Pseudomonadati</taxon>
        <taxon>Deferribacterota</taxon>
        <taxon>Deferribacteres</taxon>
        <taxon>Deferribacterales</taxon>
        <taxon>Calditerrivibrionaceae</taxon>
    </lineage>
</organism>
<dbReference type="AlphaFoldDB" id="A0A2J6WPQ6"/>
<proteinExistence type="predicted"/>
<sequence length="67" mass="8075">MEPSFCPYCGEDHLDELDPTELMVDNQKWIIYHYECKVCGEIFDKIFIDEDYGDMEDDDDDENRLWS</sequence>
<evidence type="ECO:0000313" key="1">
    <source>
        <dbReference type="EMBL" id="PMP72371.1"/>
    </source>
</evidence>
<name>A0A2J6WPQ6_9BACT</name>
<dbReference type="RefSeq" id="WP_424605332.1">
    <property type="nucleotide sequence ID" value="NZ_JBNAVA010000003.1"/>
</dbReference>
<comment type="caution">
    <text evidence="1">The sequence shown here is derived from an EMBL/GenBank/DDBJ whole genome shotgun (WGS) entry which is preliminary data.</text>
</comment>
<protein>
    <submittedName>
        <fullName evidence="1">Uncharacterized protein</fullName>
    </submittedName>
</protein>